<protein>
    <submittedName>
        <fullName evidence="1">Uncharacterized protein</fullName>
    </submittedName>
</protein>
<evidence type="ECO:0000313" key="1">
    <source>
        <dbReference type="EMBL" id="CAJ0591837.1"/>
    </source>
</evidence>
<dbReference type="EMBL" id="CATQJL010000001">
    <property type="protein sequence ID" value="CAJ0591837.1"/>
    <property type="molecule type" value="Genomic_DNA"/>
</dbReference>
<proteinExistence type="predicted"/>
<sequence>MDALVSDEKLKNSSKQAQRIEEKLRNLPFKASYELRTALRGSSKVKQVSGLLEPVKFSLISLKNVYQLILRKLRGSGTLFTKSPYIFAEEGKPNPPRRTKESYAQHHCSFRHSIPL</sequence>
<evidence type="ECO:0000313" key="2">
    <source>
        <dbReference type="Proteomes" id="UP001176961"/>
    </source>
</evidence>
<comment type="caution">
    <text evidence="1">The sequence shown here is derived from an EMBL/GenBank/DDBJ whole genome shotgun (WGS) entry which is preliminary data.</text>
</comment>
<accession>A0AA36DQD3</accession>
<reference evidence="1" key="1">
    <citation type="submission" date="2023-07" db="EMBL/GenBank/DDBJ databases">
        <authorList>
            <consortium name="CYATHOMIX"/>
        </authorList>
    </citation>
    <scope>NUCLEOTIDE SEQUENCE</scope>
    <source>
        <strain evidence="1">N/A</strain>
    </source>
</reference>
<organism evidence="1 2">
    <name type="scientific">Cylicocyclus nassatus</name>
    <name type="common">Nematode worm</name>
    <dbReference type="NCBI Taxonomy" id="53992"/>
    <lineage>
        <taxon>Eukaryota</taxon>
        <taxon>Metazoa</taxon>
        <taxon>Ecdysozoa</taxon>
        <taxon>Nematoda</taxon>
        <taxon>Chromadorea</taxon>
        <taxon>Rhabditida</taxon>
        <taxon>Rhabditina</taxon>
        <taxon>Rhabditomorpha</taxon>
        <taxon>Strongyloidea</taxon>
        <taxon>Strongylidae</taxon>
        <taxon>Cylicocyclus</taxon>
    </lineage>
</organism>
<keyword evidence="2" id="KW-1185">Reference proteome</keyword>
<gene>
    <name evidence="1" type="ORF">CYNAS_LOCUS3820</name>
</gene>
<name>A0AA36DQD3_CYLNA</name>
<dbReference type="AlphaFoldDB" id="A0AA36DQD3"/>
<dbReference type="Proteomes" id="UP001176961">
    <property type="component" value="Unassembled WGS sequence"/>
</dbReference>